<proteinExistence type="inferred from homology"/>
<evidence type="ECO:0000256" key="1">
    <source>
        <dbReference type="ARBA" id="ARBA00004651"/>
    </source>
</evidence>
<protein>
    <submittedName>
        <fullName evidence="9">ABC-type nitrate/sulfonate/bicarbonate transport system, permease component</fullName>
    </submittedName>
</protein>
<dbReference type="PROSITE" id="PS50928">
    <property type="entry name" value="ABC_TM1"/>
    <property type="match status" value="1"/>
</dbReference>
<accession>A0A0G3WE42</accession>
<dbReference type="SUPFAM" id="SSF161098">
    <property type="entry name" value="MetI-like"/>
    <property type="match status" value="1"/>
</dbReference>
<evidence type="ECO:0000256" key="2">
    <source>
        <dbReference type="ARBA" id="ARBA00022448"/>
    </source>
</evidence>
<evidence type="ECO:0000256" key="6">
    <source>
        <dbReference type="ARBA" id="ARBA00023136"/>
    </source>
</evidence>
<feature type="transmembrane region" description="Helical" evidence="7">
    <location>
        <begin position="247"/>
        <end position="271"/>
    </location>
</feature>
<feature type="domain" description="ABC transmembrane type-1" evidence="8">
    <location>
        <begin position="91"/>
        <end position="271"/>
    </location>
</feature>
<evidence type="ECO:0000256" key="4">
    <source>
        <dbReference type="ARBA" id="ARBA00022692"/>
    </source>
</evidence>
<dbReference type="Proteomes" id="UP000035704">
    <property type="component" value="Chromosome"/>
</dbReference>
<gene>
    <name evidence="9" type="ORF">CACET_c22430</name>
</gene>
<dbReference type="EMBL" id="CP009687">
    <property type="protein sequence ID" value="AKL95689.1"/>
    <property type="molecule type" value="Genomic_DNA"/>
</dbReference>
<dbReference type="PATRIC" id="fig|84022.6.peg.2248"/>
<evidence type="ECO:0000256" key="5">
    <source>
        <dbReference type="ARBA" id="ARBA00022989"/>
    </source>
</evidence>
<dbReference type="PANTHER" id="PTHR30151">
    <property type="entry name" value="ALKANE SULFONATE ABC TRANSPORTER-RELATED, MEMBRANE SUBUNIT"/>
    <property type="match status" value="1"/>
</dbReference>
<name>A0A0G3WE42_9CLOT</name>
<sequence length="285" mass="31759">MKKHTTNKLGPTYLLQETLKPQYNVLHFLKNIDIKEYVTNRLGMVVIFIGIITSYYLATSTFGILDSFLFPELNKIVPAFFSYFGQLMQGLKSSLKLLIPAYVMALSLGISLGVVIGLKRVLRENITPYINAFSAVPATLLTPFAIYIFPSFRSASIFIIFIGAFWPILGTTVNGVMTIDKKHLESAATLEITGAEKLFRIILPAASPTILSGCAVALKFSFVLLTVAEMFGATSGMGYFVQYYADFARFDLVIVGFIFMGVVLVSIMYLFDLIKSRILRWTINN</sequence>
<dbReference type="InterPro" id="IPR000515">
    <property type="entry name" value="MetI-like"/>
</dbReference>
<keyword evidence="2 7" id="KW-0813">Transport</keyword>
<dbReference type="Pfam" id="PF00528">
    <property type="entry name" value="BPD_transp_1"/>
    <property type="match status" value="1"/>
</dbReference>
<dbReference type="Gene3D" id="1.10.3720.10">
    <property type="entry name" value="MetI-like"/>
    <property type="match status" value="1"/>
</dbReference>
<evidence type="ECO:0000256" key="7">
    <source>
        <dbReference type="RuleBase" id="RU363032"/>
    </source>
</evidence>
<feature type="transmembrane region" description="Helical" evidence="7">
    <location>
        <begin position="155"/>
        <end position="177"/>
    </location>
</feature>
<dbReference type="AlphaFoldDB" id="A0A0G3WE42"/>
<comment type="similarity">
    <text evidence="7">Belongs to the binding-protein-dependent transport system permease family.</text>
</comment>
<dbReference type="GO" id="GO:0005886">
    <property type="term" value="C:plasma membrane"/>
    <property type="evidence" value="ECO:0007669"/>
    <property type="project" value="UniProtKB-SubCell"/>
</dbReference>
<feature type="transmembrane region" description="Helical" evidence="7">
    <location>
        <begin position="97"/>
        <end position="118"/>
    </location>
</feature>
<dbReference type="STRING" id="84022.CACET_c22430"/>
<keyword evidence="3" id="KW-1003">Cell membrane</keyword>
<feature type="transmembrane region" description="Helical" evidence="7">
    <location>
        <begin position="42"/>
        <end position="65"/>
    </location>
</feature>
<keyword evidence="5 7" id="KW-1133">Transmembrane helix</keyword>
<keyword evidence="10" id="KW-1185">Reference proteome</keyword>
<dbReference type="PANTHER" id="PTHR30151:SF0">
    <property type="entry name" value="ABC TRANSPORTER PERMEASE PROTEIN MJ0413-RELATED"/>
    <property type="match status" value="1"/>
</dbReference>
<keyword evidence="6 7" id="KW-0472">Membrane</keyword>
<reference evidence="9 10" key="1">
    <citation type="submission" date="2014-10" db="EMBL/GenBank/DDBJ databases">
        <title>Genome sequence of Clostridium aceticum DSM 1496.</title>
        <authorList>
            <person name="Poehlein A."/>
            <person name="Schiel-Bengelsdorf B."/>
            <person name="Gottschalk G."/>
            <person name="Duerre P."/>
            <person name="Daniel R."/>
        </authorList>
    </citation>
    <scope>NUCLEOTIDE SEQUENCE [LARGE SCALE GENOMIC DNA]</scope>
    <source>
        <strain evidence="9 10">DSM 1496</strain>
    </source>
</reference>
<dbReference type="GO" id="GO:0055085">
    <property type="term" value="P:transmembrane transport"/>
    <property type="evidence" value="ECO:0007669"/>
    <property type="project" value="InterPro"/>
</dbReference>
<evidence type="ECO:0000313" key="10">
    <source>
        <dbReference type="Proteomes" id="UP000035704"/>
    </source>
</evidence>
<dbReference type="CDD" id="cd06261">
    <property type="entry name" value="TM_PBP2"/>
    <property type="match status" value="1"/>
</dbReference>
<feature type="transmembrane region" description="Helical" evidence="7">
    <location>
        <begin position="130"/>
        <end position="149"/>
    </location>
</feature>
<evidence type="ECO:0000313" key="9">
    <source>
        <dbReference type="EMBL" id="AKL95689.1"/>
    </source>
</evidence>
<comment type="subcellular location">
    <subcellularLocation>
        <location evidence="1 7">Cell membrane</location>
        <topology evidence="1 7">Multi-pass membrane protein</topology>
    </subcellularLocation>
</comment>
<dbReference type="RefSeq" id="WP_169747295.1">
    <property type="nucleotide sequence ID" value="NZ_CP009687.1"/>
</dbReference>
<evidence type="ECO:0000256" key="3">
    <source>
        <dbReference type="ARBA" id="ARBA00022475"/>
    </source>
</evidence>
<keyword evidence="4 7" id="KW-0812">Transmembrane</keyword>
<dbReference type="KEGG" id="cace:CACET_c22430"/>
<evidence type="ECO:0000259" key="8">
    <source>
        <dbReference type="PROSITE" id="PS50928"/>
    </source>
</evidence>
<dbReference type="InterPro" id="IPR035906">
    <property type="entry name" value="MetI-like_sf"/>
</dbReference>
<organism evidence="9 10">
    <name type="scientific">Clostridium aceticum</name>
    <dbReference type="NCBI Taxonomy" id="84022"/>
    <lineage>
        <taxon>Bacteria</taxon>
        <taxon>Bacillati</taxon>
        <taxon>Bacillota</taxon>
        <taxon>Clostridia</taxon>
        <taxon>Eubacteriales</taxon>
        <taxon>Clostridiaceae</taxon>
        <taxon>Clostridium</taxon>
    </lineage>
</organism>